<dbReference type="CDD" id="cd00130">
    <property type="entry name" value="PAS"/>
    <property type="match status" value="1"/>
</dbReference>
<organism evidence="9 10">
    <name type="scientific">Flavobacterium turcicum</name>
    <dbReference type="NCBI Taxonomy" id="2764718"/>
    <lineage>
        <taxon>Bacteria</taxon>
        <taxon>Pseudomonadati</taxon>
        <taxon>Bacteroidota</taxon>
        <taxon>Flavobacteriia</taxon>
        <taxon>Flavobacteriales</taxon>
        <taxon>Flavobacteriaceae</taxon>
        <taxon>Flavobacterium</taxon>
    </lineage>
</organism>
<dbReference type="PROSITE" id="PS50109">
    <property type="entry name" value="HIS_KIN"/>
    <property type="match status" value="1"/>
</dbReference>
<evidence type="ECO:0000256" key="5">
    <source>
        <dbReference type="ARBA" id="ARBA00022777"/>
    </source>
</evidence>
<dbReference type="Gene3D" id="1.10.287.130">
    <property type="match status" value="1"/>
</dbReference>
<dbReference type="InterPro" id="IPR036890">
    <property type="entry name" value="HATPase_C_sf"/>
</dbReference>
<dbReference type="Pfam" id="PF05227">
    <property type="entry name" value="CHASE3"/>
    <property type="match status" value="1"/>
</dbReference>
<dbReference type="EMBL" id="JACRUM010000004">
    <property type="protein sequence ID" value="MBC5863466.1"/>
    <property type="molecule type" value="Genomic_DNA"/>
</dbReference>
<dbReference type="PANTHER" id="PTHR43304">
    <property type="entry name" value="PHYTOCHROME-LIKE PROTEIN CPH1"/>
    <property type="match status" value="1"/>
</dbReference>
<dbReference type="SMART" id="SM00388">
    <property type="entry name" value="HisKA"/>
    <property type="match status" value="1"/>
</dbReference>
<dbReference type="SUPFAM" id="SSF47384">
    <property type="entry name" value="Homodimeric domain of signal transducing histidine kinase"/>
    <property type="match status" value="1"/>
</dbReference>
<dbReference type="InterPro" id="IPR004358">
    <property type="entry name" value="Sig_transdc_His_kin-like_C"/>
</dbReference>
<dbReference type="EC" id="2.7.13.3" evidence="2"/>
<evidence type="ECO:0000259" key="7">
    <source>
        <dbReference type="PROSITE" id="PS50109"/>
    </source>
</evidence>
<evidence type="ECO:0000313" key="10">
    <source>
        <dbReference type="Proteomes" id="UP000621670"/>
    </source>
</evidence>
<dbReference type="Pfam" id="PF08447">
    <property type="entry name" value="PAS_3"/>
    <property type="match status" value="1"/>
</dbReference>
<evidence type="ECO:0000256" key="2">
    <source>
        <dbReference type="ARBA" id="ARBA00012438"/>
    </source>
</evidence>
<dbReference type="Pfam" id="PF00512">
    <property type="entry name" value="HisKA"/>
    <property type="match status" value="1"/>
</dbReference>
<evidence type="ECO:0000256" key="4">
    <source>
        <dbReference type="ARBA" id="ARBA00022679"/>
    </source>
</evidence>
<dbReference type="InterPro" id="IPR036097">
    <property type="entry name" value="HisK_dim/P_sf"/>
</dbReference>
<dbReference type="SUPFAM" id="SSF55785">
    <property type="entry name" value="PYP-like sensor domain (PAS domain)"/>
    <property type="match status" value="1"/>
</dbReference>
<dbReference type="PRINTS" id="PR00344">
    <property type="entry name" value="BCTRLSENSOR"/>
</dbReference>
<dbReference type="InterPro" id="IPR052162">
    <property type="entry name" value="Sensor_kinase/Photoreceptor"/>
</dbReference>
<dbReference type="Gene3D" id="2.10.70.100">
    <property type="match status" value="1"/>
</dbReference>
<dbReference type="InterPro" id="IPR005467">
    <property type="entry name" value="His_kinase_dom"/>
</dbReference>
<feature type="transmembrane region" description="Helical" evidence="6">
    <location>
        <begin position="12"/>
        <end position="32"/>
    </location>
</feature>
<dbReference type="Gene3D" id="3.30.450.20">
    <property type="entry name" value="PAS domain"/>
    <property type="match status" value="1"/>
</dbReference>
<dbReference type="InterPro" id="IPR007891">
    <property type="entry name" value="CHASE3"/>
</dbReference>
<reference evidence="9 10" key="1">
    <citation type="submission" date="2020-08" db="EMBL/GenBank/DDBJ databases">
        <title>Description of novel Flavobacterium F-400 isolate.</title>
        <authorList>
            <person name="Saticioglu I."/>
            <person name="Duman M."/>
            <person name="Altun S."/>
        </authorList>
    </citation>
    <scope>NUCLEOTIDE SEQUENCE [LARGE SCALE GENOMIC DNA]</scope>
    <source>
        <strain evidence="9 10">F-400</strain>
    </source>
</reference>
<comment type="caution">
    <text evidence="9">The sequence shown here is derived from an EMBL/GenBank/DDBJ whole genome shotgun (WGS) entry which is preliminary data.</text>
</comment>
<feature type="transmembrane region" description="Helical" evidence="6">
    <location>
        <begin position="188"/>
        <end position="206"/>
    </location>
</feature>
<evidence type="ECO:0000313" key="9">
    <source>
        <dbReference type="EMBL" id="MBC5863466.1"/>
    </source>
</evidence>
<dbReference type="InterPro" id="IPR003594">
    <property type="entry name" value="HATPase_dom"/>
</dbReference>
<dbReference type="RefSeq" id="WP_166136821.1">
    <property type="nucleotide sequence ID" value="NZ_JAAOBY010000005.1"/>
</dbReference>
<dbReference type="Gene3D" id="3.30.565.10">
    <property type="entry name" value="Histidine kinase-like ATPase, C-terminal domain"/>
    <property type="match status" value="1"/>
</dbReference>
<accession>A0ABR7JG35</accession>
<dbReference type="SUPFAM" id="SSF55874">
    <property type="entry name" value="ATPase domain of HSP90 chaperone/DNA topoisomerase II/histidine kinase"/>
    <property type="match status" value="1"/>
</dbReference>
<keyword evidence="4" id="KW-0808">Transferase</keyword>
<keyword evidence="5" id="KW-0418">Kinase</keyword>
<dbReference type="InterPro" id="IPR035965">
    <property type="entry name" value="PAS-like_dom_sf"/>
</dbReference>
<protein>
    <recommendedName>
        <fullName evidence="2">histidine kinase</fullName>
        <ecNumber evidence="2">2.7.13.3</ecNumber>
    </recommendedName>
</protein>
<dbReference type="CDD" id="cd00082">
    <property type="entry name" value="HisKA"/>
    <property type="match status" value="1"/>
</dbReference>
<keyword evidence="10" id="KW-1185">Reference proteome</keyword>
<evidence type="ECO:0000256" key="6">
    <source>
        <dbReference type="SAM" id="Phobius"/>
    </source>
</evidence>
<comment type="catalytic activity">
    <reaction evidence="1">
        <text>ATP + protein L-histidine = ADP + protein N-phospho-L-histidine.</text>
        <dbReference type="EC" id="2.7.13.3"/>
    </reaction>
</comment>
<dbReference type="InterPro" id="IPR000014">
    <property type="entry name" value="PAS"/>
</dbReference>
<keyword evidence="6" id="KW-1133">Transmembrane helix</keyword>
<dbReference type="PANTHER" id="PTHR43304:SF1">
    <property type="entry name" value="PAC DOMAIN-CONTAINING PROTEIN"/>
    <property type="match status" value="1"/>
</dbReference>
<keyword evidence="6" id="KW-0812">Transmembrane</keyword>
<name>A0ABR7JG35_9FLAO</name>
<dbReference type="InterPro" id="IPR013655">
    <property type="entry name" value="PAS_fold_3"/>
</dbReference>
<evidence type="ECO:0000256" key="1">
    <source>
        <dbReference type="ARBA" id="ARBA00000085"/>
    </source>
</evidence>
<evidence type="ECO:0000256" key="3">
    <source>
        <dbReference type="ARBA" id="ARBA00022553"/>
    </source>
</evidence>
<sequence>MKYIQIHKSPLFLKIIFIVSVAVIFFIGGITFKHITVLKKSSHFVTNSHAVNTELERLMSYMKDAETGQRGYLLSKDTAFLTPYNNSKELIKNSFNELSKLTKNSRTQQANLKKLLFYINKKQNYLSKNIYITQQKNYKEADLSYNLTIGRQAMDSIRKKIDEMITTQKILLTNRQQDYDSTMSYTPLLIYLTLLVTLVLITIAFVKMNRDLVLLKNTINTLTVANEASNLAEIVGGFGSWQYNIDSGKFAFSDNEYRLLGCAPQSFEASSEEFYKFVHPEDLQYVIENSKSVQEKTNLSPFTYRVIRKDGEIRYFRASGRVVTVASGERTHIGTTSDVTEQVYAQNFIEERNRELENNNKELTAFNYIASHDLQEPLRKIETFLSRLISKDYENLSKSGQQYVTSIQASAKRMRLLIEDLLQFSRTNKAEKIFEEANLNDLLDHVKQELAQVIEEKKGIIESETLPSLHVIPFQIQQLFTNLINNSLKYSKTDVAPTITIKSKLVSALDEELLPHNTLVNYHKIKFIDNGIGFEQEYAKKIFILFNRLHNKNEYDGTGIGLAICKKIAENHKGYLFAKGELGVGATFTLFLPAV</sequence>
<proteinExistence type="predicted"/>
<gene>
    <name evidence="9" type="ORF">H8R26_08530</name>
</gene>
<dbReference type="InterPro" id="IPR000700">
    <property type="entry name" value="PAS-assoc_C"/>
</dbReference>
<feature type="domain" description="PAC" evidence="8">
    <location>
        <begin position="300"/>
        <end position="351"/>
    </location>
</feature>
<dbReference type="CDD" id="cd19410">
    <property type="entry name" value="HK9-like_sensor"/>
    <property type="match status" value="1"/>
</dbReference>
<dbReference type="Pfam" id="PF02518">
    <property type="entry name" value="HATPase_c"/>
    <property type="match status" value="1"/>
</dbReference>
<keyword evidence="6" id="KW-0472">Membrane</keyword>
<feature type="domain" description="Histidine kinase" evidence="7">
    <location>
        <begin position="369"/>
        <end position="595"/>
    </location>
</feature>
<evidence type="ECO:0000259" key="8">
    <source>
        <dbReference type="PROSITE" id="PS50113"/>
    </source>
</evidence>
<dbReference type="InterPro" id="IPR003661">
    <property type="entry name" value="HisK_dim/P_dom"/>
</dbReference>
<dbReference type="SMART" id="SM00387">
    <property type="entry name" value="HATPase_c"/>
    <property type="match status" value="1"/>
</dbReference>
<dbReference type="Proteomes" id="UP000621670">
    <property type="component" value="Unassembled WGS sequence"/>
</dbReference>
<keyword evidence="3" id="KW-0597">Phosphoprotein</keyword>
<dbReference type="PROSITE" id="PS50113">
    <property type="entry name" value="PAC"/>
    <property type="match status" value="1"/>
</dbReference>